<gene>
    <name evidence="1" type="ORF">RSO01_87470</name>
</gene>
<accession>A0A512NRK5</accession>
<organism evidence="1 2">
    <name type="scientific">Reyranella soli</name>
    <dbReference type="NCBI Taxonomy" id="1230389"/>
    <lineage>
        <taxon>Bacteria</taxon>
        <taxon>Pseudomonadati</taxon>
        <taxon>Pseudomonadota</taxon>
        <taxon>Alphaproteobacteria</taxon>
        <taxon>Hyphomicrobiales</taxon>
        <taxon>Reyranellaceae</taxon>
        <taxon>Reyranella</taxon>
    </lineage>
</organism>
<evidence type="ECO:0000313" key="1">
    <source>
        <dbReference type="EMBL" id="GEP61581.1"/>
    </source>
</evidence>
<protein>
    <submittedName>
        <fullName evidence="1">Uncharacterized protein</fullName>
    </submittedName>
</protein>
<dbReference type="Proteomes" id="UP000321058">
    <property type="component" value="Unassembled WGS sequence"/>
</dbReference>
<reference evidence="1 2" key="1">
    <citation type="submission" date="2019-07" db="EMBL/GenBank/DDBJ databases">
        <title>Whole genome shotgun sequence of Reyranella soli NBRC 108950.</title>
        <authorList>
            <person name="Hosoyama A."/>
            <person name="Uohara A."/>
            <person name="Ohji S."/>
            <person name="Ichikawa N."/>
        </authorList>
    </citation>
    <scope>NUCLEOTIDE SEQUENCE [LARGE SCALE GENOMIC DNA]</scope>
    <source>
        <strain evidence="1 2">NBRC 108950</strain>
    </source>
</reference>
<dbReference type="EMBL" id="BKAJ01000235">
    <property type="protein sequence ID" value="GEP61581.1"/>
    <property type="molecule type" value="Genomic_DNA"/>
</dbReference>
<name>A0A512NRK5_9HYPH</name>
<comment type="caution">
    <text evidence="1">The sequence shown here is derived from an EMBL/GenBank/DDBJ whole genome shotgun (WGS) entry which is preliminary data.</text>
</comment>
<sequence>MPSLRETTSEGAMRASAGFRDFCDPIMTSLRPTLENACERELQELPPKLTLPVALKSLSYPT</sequence>
<keyword evidence="2" id="KW-1185">Reference proteome</keyword>
<dbReference type="AlphaFoldDB" id="A0A512NRK5"/>
<evidence type="ECO:0000313" key="2">
    <source>
        <dbReference type="Proteomes" id="UP000321058"/>
    </source>
</evidence>
<proteinExistence type="predicted"/>